<dbReference type="SUPFAM" id="SSF55729">
    <property type="entry name" value="Acyl-CoA N-acyltransferases (Nat)"/>
    <property type="match status" value="1"/>
</dbReference>
<gene>
    <name evidence="2" type="ORF">ACFPET_16545</name>
</gene>
<dbReference type="Proteomes" id="UP001595823">
    <property type="component" value="Unassembled WGS sequence"/>
</dbReference>
<name>A0ABV8U2D8_9ACTN</name>
<accession>A0ABV8U2D8</accession>
<evidence type="ECO:0000313" key="3">
    <source>
        <dbReference type="Proteomes" id="UP001595823"/>
    </source>
</evidence>
<protein>
    <submittedName>
        <fullName evidence="2">GNAT family N-acetyltransferase</fullName>
        <ecNumber evidence="2">2.3.-.-</ecNumber>
    </submittedName>
</protein>
<dbReference type="InterPro" id="IPR051908">
    <property type="entry name" value="Ribosomal_N-acetyltransferase"/>
</dbReference>
<dbReference type="Pfam" id="PF13302">
    <property type="entry name" value="Acetyltransf_3"/>
    <property type="match status" value="1"/>
</dbReference>
<dbReference type="PANTHER" id="PTHR43441:SF10">
    <property type="entry name" value="ACETYLTRANSFERASE"/>
    <property type="match status" value="1"/>
</dbReference>
<reference evidence="3" key="1">
    <citation type="journal article" date="2019" name="Int. J. Syst. Evol. Microbiol.">
        <title>The Global Catalogue of Microorganisms (GCM) 10K type strain sequencing project: providing services to taxonomists for standard genome sequencing and annotation.</title>
        <authorList>
            <consortium name="The Broad Institute Genomics Platform"/>
            <consortium name="The Broad Institute Genome Sequencing Center for Infectious Disease"/>
            <person name="Wu L."/>
            <person name="Ma J."/>
        </authorList>
    </citation>
    <scope>NUCLEOTIDE SEQUENCE [LARGE SCALE GENOMIC DNA]</scope>
    <source>
        <strain evidence="3">IBRC-M 10908</strain>
    </source>
</reference>
<keyword evidence="2" id="KW-0808">Transferase</keyword>
<comment type="caution">
    <text evidence="2">The sequence shown here is derived from an EMBL/GenBank/DDBJ whole genome shotgun (WGS) entry which is preliminary data.</text>
</comment>
<dbReference type="PANTHER" id="PTHR43441">
    <property type="entry name" value="RIBOSOMAL-PROTEIN-SERINE ACETYLTRANSFERASE"/>
    <property type="match status" value="1"/>
</dbReference>
<dbReference type="GO" id="GO:0016746">
    <property type="term" value="F:acyltransferase activity"/>
    <property type="evidence" value="ECO:0007669"/>
    <property type="project" value="UniProtKB-KW"/>
</dbReference>
<sequence>MVVTPQLPPWPSGPLVHNAVKLRRLRESDVSMARELSMDPYVPAIGSLPAEADDAEALAWVRRQWARYEEGAGFSFAIAEADTDTAVGHCGLWLRELEYGRGTAGYSIVPSARGRGYAADALAALTAFGWTVPGLFRIALFIEPWNAGSVRTAERAGYSREGLLRSHQTIAGTRRDMLLYAAVRSD</sequence>
<dbReference type="PROSITE" id="PS51186">
    <property type="entry name" value="GNAT"/>
    <property type="match status" value="1"/>
</dbReference>
<dbReference type="InterPro" id="IPR016181">
    <property type="entry name" value="Acyl_CoA_acyltransferase"/>
</dbReference>
<dbReference type="Gene3D" id="3.40.630.30">
    <property type="match status" value="1"/>
</dbReference>
<dbReference type="EMBL" id="JBHSDK010000021">
    <property type="protein sequence ID" value="MFC4336812.1"/>
    <property type="molecule type" value="Genomic_DNA"/>
</dbReference>
<dbReference type="EC" id="2.3.-.-" evidence="2"/>
<dbReference type="InterPro" id="IPR000182">
    <property type="entry name" value="GNAT_dom"/>
</dbReference>
<keyword evidence="3" id="KW-1185">Reference proteome</keyword>
<dbReference type="RefSeq" id="WP_380623094.1">
    <property type="nucleotide sequence ID" value="NZ_JBHSDK010000021.1"/>
</dbReference>
<feature type="domain" description="N-acetyltransferase" evidence="1">
    <location>
        <begin position="20"/>
        <end position="182"/>
    </location>
</feature>
<keyword evidence="2" id="KW-0012">Acyltransferase</keyword>
<organism evidence="2 3">
    <name type="scientific">Salininema proteolyticum</name>
    <dbReference type="NCBI Taxonomy" id="1607685"/>
    <lineage>
        <taxon>Bacteria</taxon>
        <taxon>Bacillati</taxon>
        <taxon>Actinomycetota</taxon>
        <taxon>Actinomycetes</taxon>
        <taxon>Glycomycetales</taxon>
        <taxon>Glycomycetaceae</taxon>
        <taxon>Salininema</taxon>
    </lineage>
</organism>
<evidence type="ECO:0000259" key="1">
    <source>
        <dbReference type="PROSITE" id="PS51186"/>
    </source>
</evidence>
<evidence type="ECO:0000313" key="2">
    <source>
        <dbReference type="EMBL" id="MFC4336812.1"/>
    </source>
</evidence>
<proteinExistence type="predicted"/>